<organism evidence="2 3">
    <name type="scientific">candidate division LCP-89 bacterium B3_LCP</name>
    <dbReference type="NCBI Taxonomy" id="2012998"/>
    <lineage>
        <taxon>Bacteria</taxon>
        <taxon>Pseudomonadati</taxon>
        <taxon>Bacteria division LCP-89</taxon>
    </lineage>
</organism>
<evidence type="ECO:0008006" key="4">
    <source>
        <dbReference type="Google" id="ProtNLM"/>
    </source>
</evidence>
<evidence type="ECO:0000313" key="2">
    <source>
        <dbReference type="EMBL" id="TKJ40676.1"/>
    </source>
</evidence>
<gene>
    <name evidence="2" type="ORF">CEE37_06855</name>
</gene>
<protein>
    <recommendedName>
        <fullName evidence="4">Outer membrane protein beta-barrel domain-containing protein</fullName>
    </recommendedName>
</protein>
<feature type="signal peptide" evidence="1">
    <location>
        <begin position="1"/>
        <end position="28"/>
    </location>
</feature>
<feature type="chain" id="PRO_5022205331" description="Outer membrane protein beta-barrel domain-containing protein" evidence="1">
    <location>
        <begin position="29"/>
        <end position="222"/>
    </location>
</feature>
<dbReference type="Proteomes" id="UP000319619">
    <property type="component" value="Unassembled WGS sequence"/>
</dbReference>
<name>A0A532V0D3_UNCL8</name>
<reference evidence="2 3" key="1">
    <citation type="submission" date="2017-06" db="EMBL/GenBank/DDBJ databases">
        <title>Novel microbial phyla capable of carbon fixation and sulfur reduction in deep-sea sediments.</title>
        <authorList>
            <person name="Huang J."/>
            <person name="Baker B."/>
            <person name="Wang Y."/>
        </authorList>
    </citation>
    <scope>NUCLEOTIDE SEQUENCE [LARGE SCALE GENOMIC DNA]</scope>
    <source>
        <strain evidence="2">B3_LCP</strain>
    </source>
</reference>
<accession>A0A532V0D3</accession>
<sequence>MRMYRKKSLFAAPLILLLTMFMIDVTQAQECGPSCPVCSGNSGGALLAPNSVSASGLAIPDAEEETAVFNVRYGLFEWIDAGVGYAVDTEKLLWSVRTQPIKEDESNWQPGIIIGTGSVQIGGSDQSVYLQASKSWEFSQNFALQMSGGVATLVPDFEEIFGLAGVTTSFFEKYSIFANYDGRNFHEGLSWIPLDWLTVSLLLIESSSPAASLTVNIALEKE</sequence>
<evidence type="ECO:0000313" key="3">
    <source>
        <dbReference type="Proteomes" id="UP000319619"/>
    </source>
</evidence>
<evidence type="ECO:0000256" key="1">
    <source>
        <dbReference type="SAM" id="SignalP"/>
    </source>
</evidence>
<dbReference type="EMBL" id="NJBN01000004">
    <property type="protein sequence ID" value="TKJ40676.1"/>
    <property type="molecule type" value="Genomic_DNA"/>
</dbReference>
<dbReference type="AlphaFoldDB" id="A0A532V0D3"/>
<proteinExistence type="predicted"/>
<comment type="caution">
    <text evidence="2">The sequence shown here is derived from an EMBL/GenBank/DDBJ whole genome shotgun (WGS) entry which is preliminary data.</text>
</comment>
<keyword evidence="1" id="KW-0732">Signal</keyword>